<keyword evidence="3" id="KW-1185">Reference proteome</keyword>
<dbReference type="CDD" id="cd01650">
    <property type="entry name" value="RT_nLTR_like"/>
    <property type="match status" value="1"/>
</dbReference>
<feature type="compositionally biased region" description="Basic and acidic residues" evidence="1">
    <location>
        <begin position="15"/>
        <end position="25"/>
    </location>
</feature>
<feature type="region of interest" description="Disordered" evidence="1">
    <location>
        <begin position="1"/>
        <end position="25"/>
    </location>
</feature>
<dbReference type="SUPFAM" id="SSF56672">
    <property type="entry name" value="DNA/RNA polymerases"/>
    <property type="match status" value="1"/>
</dbReference>
<feature type="region of interest" description="Disordered" evidence="1">
    <location>
        <begin position="212"/>
        <end position="237"/>
    </location>
</feature>
<gene>
    <name evidence="4" type="primary">LOC140021264</name>
</gene>
<feature type="compositionally biased region" description="Gly residues" evidence="1">
    <location>
        <begin position="1"/>
        <end position="13"/>
    </location>
</feature>
<dbReference type="GeneID" id="140021264"/>
<dbReference type="InterPro" id="IPR043502">
    <property type="entry name" value="DNA/RNA_pol_sf"/>
</dbReference>
<evidence type="ECO:0000256" key="1">
    <source>
        <dbReference type="SAM" id="MobiDB-lite"/>
    </source>
</evidence>
<evidence type="ECO:0000313" key="3">
    <source>
        <dbReference type="Proteomes" id="UP001652660"/>
    </source>
</evidence>
<proteinExistence type="predicted"/>
<accession>A0ABM4W8L4</accession>
<dbReference type="InterPro" id="IPR052343">
    <property type="entry name" value="Retrotransposon-Effector_Assoc"/>
</dbReference>
<dbReference type="InterPro" id="IPR025558">
    <property type="entry name" value="DUF4283"/>
</dbReference>
<dbReference type="InterPro" id="IPR036691">
    <property type="entry name" value="Endo/exonu/phosph_ase_sf"/>
</dbReference>
<dbReference type="PANTHER" id="PTHR46890:SF48">
    <property type="entry name" value="RNA-DIRECTED DNA POLYMERASE"/>
    <property type="match status" value="1"/>
</dbReference>
<dbReference type="Proteomes" id="UP001652660">
    <property type="component" value="Chromosome 11e"/>
</dbReference>
<dbReference type="PANTHER" id="PTHR46890">
    <property type="entry name" value="NON-LTR RETROLELEMENT REVERSE TRANSCRIPTASE-LIKE PROTEIN-RELATED"/>
    <property type="match status" value="1"/>
</dbReference>
<name>A0ABM4W8L4_COFAR</name>
<sequence length="954" mass="108126">MASGTRGRGGGLGRSLEREQEHEPDQVATAIQRMADLLERMADQQVEKFTRNRPRIEDIRKFFLSLDLKDSFSVGLLDSRHVLIRLHTEEDFLRVWTRAVWYVAGNTMRVVKWTPAFLVDKESALAPVWFSLPKLPTLFIDAAMAALCCPSVARVCEEVDLLKELLSRVWLQLDEDHGFWQLLQPEFMPKYCAHCYHQGHTQSECHVKHPELRSNGMRGEKTTLSSANNSPPRDGNLVELRGSAAAQVSHGDELRKTDGYHVDEEQDVSMQDEVTRDAGRIIMDLAEQVVSEAVDREGEDRDVPPGFGDHVALDEEEVGGVLARAASEPIVCASGLSPQVVEEQLGEGEEGRSVALTLNLDQIAVLEQLAVVGVCEPKLCRHDADSIRLLLNFDSVICNSTGELWVFFNSPWMSDSASGMDCYRISPGRAHGFSGSSFTWCNNRLGRARIWKQLDRVLLNMECLNFSFSVSVSHLVRAPSDHAPVLLSFVSKVDCRSRSFRFLNVWPSKEGFLDVVRTTWQVEVSRSSFSVVWGKLRSVSRALHLWNKQVFGDVFENVKKRKAVVAAAKVRAQSDLSDEAHLELQRAQANLKRLLAVEEQFWSQKARVKWLQHGDRNSRYFHSVVKQCRFQSKIHKIQDSARDWVMDDEGIGREEVRYFSNLFTADPMSEFQLLHVIPNLGDDIENMRLEEVPSLEEVKAVIFDMDGDSAAGPDGFTGKFFMTAWEMVAHDVYKAIVSFFCGAELPRFITATSIVLLPKVMNPKDFTQFRPISMSNFLNKVISRLLVGRLSGVLPRIIYSQQSGFVKGRSIADNYLLAQELISEMGRKCKRGNLALKLDMAKAYDRTRVVGYKVPRHCPSVSHLAFADDVIIFANGGADSLRRVMRILDWYQSDFGQLVNVQKSRYLVHPQIMVARKMLIELVTQFYKREFPVRYLGAPLFIGRAKEEYYSELC</sequence>
<protein>
    <recommendedName>
        <fullName evidence="2">DUF4283 domain-containing protein</fullName>
    </recommendedName>
</protein>
<evidence type="ECO:0000313" key="4">
    <source>
        <dbReference type="RefSeq" id="XP_071928129.1"/>
    </source>
</evidence>
<dbReference type="Pfam" id="PF14111">
    <property type="entry name" value="DUF4283"/>
    <property type="match status" value="1"/>
</dbReference>
<dbReference type="SUPFAM" id="SSF56219">
    <property type="entry name" value="DNase I-like"/>
    <property type="match status" value="1"/>
</dbReference>
<evidence type="ECO:0000259" key="2">
    <source>
        <dbReference type="Pfam" id="PF14111"/>
    </source>
</evidence>
<feature type="domain" description="DUF4283" evidence="2">
    <location>
        <begin position="46"/>
        <end position="117"/>
    </location>
</feature>
<organism evidence="3 4">
    <name type="scientific">Coffea arabica</name>
    <name type="common">Arabian coffee</name>
    <dbReference type="NCBI Taxonomy" id="13443"/>
    <lineage>
        <taxon>Eukaryota</taxon>
        <taxon>Viridiplantae</taxon>
        <taxon>Streptophyta</taxon>
        <taxon>Embryophyta</taxon>
        <taxon>Tracheophyta</taxon>
        <taxon>Spermatophyta</taxon>
        <taxon>Magnoliopsida</taxon>
        <taxon>eudicotyledons</taxon>
        <taxon>Gunneridae</taxon>
        <taxon>Pentapetalae</taxon>
        <taxon>asterids</taxon>
        <taxon>lamiids</taxon>
        <taxon>Gentianales</taxon>
        <taxon>Rubiaceae</taxon>
        <taxon>Ixoroideae</taxon>
        <taxon>Gardenieae complex</taxon>
        <taxon>Bertiereae - Coffeeae clade</taxon>
        <taxon>Coffeeae</taxon>
        <taxon>Coffea</taxon>
    </lineage>
</organism>
<reference evidence="4" key="1">
    <citation type="submission" date="2025-08" db="UniProtKB">
        <authorList>
            <consortium name="RefSeq"/>
        </authorList>
    </citation>
    <scope>IDENTIFICATION</scope>
    <source>
        <tissue evidence="4">Leaves</tissue>
    </source>
</reference>
<dbReference type="RefSeq" id="XP_071928129.1">
    <property type="nucleotide sequence ID" value="XM_072072028.1"/>
</dbReference>
<feature type="compositionally biased region" description="Polar residues" evidence="1">
    <location>
        <begin position="222"/>
        <end position="231"/>
    </location>
</feature>